<dbReference type="Proteomes" id="UP000014760">
    <property type="component" value="Unassembled WGS sequence"/>
</dbReference>
<evidence type="ECO:0000256" key="3">
    <source>
        <dbReference type="ARBA" id="ARBA00022692"/>
    </source>
</evidence>
<name>R7TQ41_CAPTE</name>
<keyword evidence="4 7" id="KW-1133">Transmembrane helix</keyword>
<dbReference type="EnsemblMetazoa" id="CapteT197361">
    <property type="protein sequence ID" value="CapteP197361"/>
    <property type="gene ID" value="CapteG197361"/>
</dbReference>
<comment type="subcellular location">
    <subcellularLocation>
        <location evidence="1">Membrane</location>
    </subcellularLocation>
</comment>
<evidence type="ECO:0000313" key="9">
    <source>
        <dbReference type="EnsemblMetazoa" id="CapteP197361"/>
    </source>
</evidence>
<evidence type="ECO:0000256" key="7">
    <source>
        <dbReference type="SAM" id="Phobius"/>
    </source>
</evidence>
<evidence type="ECO:0000256" key="6">
    <source>
        <dbReference type="SAM" id="MobiDB-lite"/>
    </source>
</evidence>
<dbReference type="EMBL" id="AMQN01002387">
    <property type="status" value="NOT_ANNOTATED_CDS"/>
    <property type="molecule type" value="Genomic_DNA"/>
</dbReference>
<feature type="region of interest" description="Disordered" evidence="6">
    <location>
        <begin position="1"/>
        <end position="38"/>
    </location>
</feature>
<sequence length="307" mass="32815">MTSADQPAGDSGYAGSLHQHEASISSSDGSRSNCSSSELRTQHHPHCFYHMSTLYTLRPPTPPLPRPLPDLVTTLHRDYADLASFSPPSPVPPRAAPFRAETPLKLVCSTSHSPASSVTQSPVDELSIEEHTAMLPVEVSVDHAILPLTSSVGFNNNDGKVTVQVCAKSFEQTLAPSPPPDYTVYAAVLVLLVPPCGALALVRCLQMRRLYLQGSYEEAIRKSQAAFNWVIAGAMVIIALLLIVTIFIFLQSAAQPAIPASSQPSPAASSRRGIHSGNFSELIDSMGNSVVPKSLGHTKGTLFKDKP</sequence>
<gene>
    <name evidence="8" type="ORF">CAPTEDRAFT_197361</name>
</gene>
<keyword evidence="3 7" id="KW-0812">Transmembrane</keyword>
<keyword evidence="10" id="KW-1185">Reference proteome</keyword>
<evidence type="ECO:0000256" key="1">
    <source>
        <dbReference type="ARBA" id="ARBA00004370"/>
    </source>
</evidence>
<feature type="transmembrane region" description="Helical" evidence="7">
    <location>
        <begin position="226"/>
        <end position="250"/>
    </location>
</feature>
<accession>R7TQ41</accession>
<evidence type="ECO:0000256" key="4">
    <source>
        <dbReference type="ARBA" id="ARBA00022989"/>
    </source>
</evidence>
<evidence type="ECO:0000313" key="8">
    <source>
        <dbReference type="EMBL" id="ELT95682.1"/>
    </source>
</evidence>
<dbReference type="Pfam" id="PF04505">
    <property type="entry name" value="CD225"/>
    <property type="match status" value="1"/>
</dbReference>
<proteinExistence type="inferred from homology"/>
<keyword evidence="5 7" id="KW-0472">Membrane</keyword>
<reference evidence="10" key="1">
    <citation type="submission" date="2012-12" db="EMBL/GenBank/DDBJ databases">
        <authorList>
            <person name="Hellsten U."/>
            <person name="Grimwood J."/>
            <person name="Chapman J.A."/>
            <person name="Shapiro H."/>
            <person name="Aerts A."/>
            <person name="Otillar R.P."/>
            <person name="Terry A.Y."/>
            <person name="Boore J.L."/>
            <person name="Simakov O."/>
            <person name="Marletaz F."/>
            <person name="Cho S.-J."/>
            <person name="Edsinger-Gonzales E."/>
            <person name="Havlak P."/>
            <person name="Kuo D.-H."/>
            <person name="Larsson T."/>
            <person name="Lv J."/>
            <person name="Arendt D."/>
            <person name="Savage R."/>
            <person name="Osoegawa K."/>
            <person name="de Jong P."/>
            <person name="Lindberg D.R."/>
            <person name="Seaver E.C."/>
            <person name="Weisblat D.A."/>
            <person name="Putnam N.H."/>
            <person name="Grigoriev I.V."/>
            <person name="Rokhsar D.S."/>
        </authorList>
    </citation>
    <scope>NUCLEOTIDE SEQUENCE</scope>
    <source>
        <strain evidence="10">I ESC-2004</strain>
    </source>
</reference>
<dbReference type="InterPro" id="IPR007593">
    <property type="entry name" value="CD225/Dispanin_fam"/>
</dbReference>
<protein>
    <submittedName>
        <fullName evidence="8 9">Uncharacterized protein</fullName>
    </submittedName>
</protein>
<comment type="similarity">
    <text evidence="2">Belongs to the CD225/Dispanin family.</text>
</comment>
<evidence type="ECO:0000313" key="10">
    <source>
        <dbReference type="Proteomes" id="UP000014760"/>
    </source>
</evidence>
<feature type="transmembrane region" description="Helical" evidence="7">
    <location>
        <begin position="182"/>
        <end position="205"/>
    </location>
</feature>
<dbReference type="HOGENOM" id="CLU_906880_0_0_1"/>
<evidence type="ECO:0000256" key="5">
    <source>
        <dbReference type="ARBA" id="ARBA00023136"/>
    </source>
</evidence>
<feature type="region of interest" description="Disordered" evidence="6">
    <location>
        <begin position="288"/>
        <end position="307"/>
    </location>
</feature>
<dbReference type="AlphaFoldDB" id="R7TQ41"/>
<dbReference type="GO" id="GO:0016020">
    <property type="term" value="C:membrane"/>
    <property type="evidence" value="ECO:0007669"/>
    <property type="project" value="UniProtKB-SubCell"/>
</dbReference>
<evidence type="ECO:0000256" key="2">
    <source>
        <dbReference type="ARBA" id="ARBA00006843"/>
    </source>
</evidence>
<organism evidence="8">
    <name type="scientific">Capitella teleta</name>
    <name type="common">Polychaete worm</name>
    <dbReference type="NCBI Taxonomy" id="283909"/>
    <lineage>
        <taxon>Eukaryota</taxon>
        <taxon>Metazoa</taxon>
        <taxon>Spiralia</taxon>
        <taxon>Lophotrochozoa</taxon>
        <taxon>Annelida</taxon>
        <taxon>Polychaeta</taxon>
        <taxon>Sedentaria</taxon>
        <taxon>Scolecida</taxon>
        <taxon>Capitellidae</taxon>
        <taxon>Capitella</taxon>
    </lineage>
</organism>
<dbReference type="EMBL" id="KB309044">
    <property type="protein sequence ID" value="ELT95682.1"/>
    <property type="molecule type" value="Genomic_DNA"/>
</dbReference>
<feature type="compositionally biased region" description="Low complexity" evidence="6">
    <location>
        <begin position="23"/>
        <end position="37"/>
    </location>
</feature>
<reference evidence="9" key="3">
    <citation type="submission" date="2015-06" db="UniProtKB">
        <authorList>
            <consortium name="EnsemblMetazoa"/>
        </authorList>
    </citation>
    <scope>IDENTIFICATION</scope>
</reference>
<reference evidence="8 10" key="2">
    <citation type="journal article" date="2013" name="Nature">
        <title>Insights into bilaterian evolution from three spiralian genomes.</title>
        <authorList>
            <person name="Simakov O."/>
            <person name="Marletaz F."/>
            <person name="Cho S.J."/>
            <person name="Edsinger-Gonzales E."/>
            <person name="Havlak P."/>
            <person name="Hellsten U."/>
            <person name="Kuo D.H."/>
            <person name="Larsson T."/>
            <person name="Lv J."/>
            <person name="Arendt D."/>
            <person name="Savage R."/>
            <person name="Osoegawa K."/>
            <person name="de Jong P."/>
            <person name="Grimwood J."/>
            <person name="Chapman J.A."/>
            <person name="Shapiro H."/>
            <person name="Aerts A."/>
            <person name="Otillar R.P."/>
            <person name="Terry A.Y."/>
            <person name="Boore J.L."/>
            <person name="Grigoriev I.V."/>
            <person name="Lindberg D.R."/>
            <person name="Seaver E.C."/>
            <person name="Weisblat D.A."/>
            <person name="Putnam N.H."/>
            <person name="Rokhsar D.S."/>
        </authorList>
    </citation>
    <scope>NUCLEOTIDE SEQUENCE</scope>
    <source>
        <strain evidence="8 10">I ESC-2004</strain>
    </source>
</reference>